<gene>
    <name evidence="5" type="ORF">H2509_11205</name>
</gene>
<name>A0A839ADR8_9HYPH</name>
<protein>
    <submittedName>
        <fullName evidence="5">Mandelate racemase</fullName>
    </submittedName>
</protein>
<dbReference type="InterPro" id="IPR013341">
    <property type="entry name" value="Mandelate_racemase_N_dom"/>
</dbReference>
<feature type="domain" description="Mandelate racemase/muconate lactonizing enzyme C-terminal" evidence="4">
    <location>
        <begin position="150"/>
        <end position="247"/>
    </location>
</feature>
<dbReference type="InterPro" id="IPR029017">
    <property type="entry name" value="Enolase-like_N"/>
</dbReference>
<comment type="cofactor">
    <cofactor evidence="1">
        <name>Mg(2+)</name>
        <dbReference type="ChEBI" id="CHEBI:18420"/>
    </cofactor>
</comment>
<dbReference type="SUPFAM" id="SSF54826">
    <property type="entry name" value="Enolase N-terminal domain-like"/>
    <property type="match status" value="1"/>
</dbReference>
<dbReference type="Pfam" id="PF02746">
    <property type="entry name" value="MR_MLE_N"/>
    <property type="match status" value="1"/>
</dbReference>
<dbReference type="PANTHER" id="PTHR13794">
    <property type="entry name" value="ENOLASE SUPERFAMILY, MANDELATE RACEMASE"/>
    <property type="match status" value="1"/>
</dbReference>
<evidence type="ECO:0000256" key="3">
    <source>
        <dbReference type="ARBA" id="ARBA00022842"/>
    </source>
</evidence>
<proteinExistence type="predicted"/>
<evidence type="ECO:0000256" key="2">
    <source>
        <dbReference type="ARBA" id="ARBA00022723"/>
    </source>
</evidence>
<accession>A0A839ADR8</accession>
<dbReference type="Proteomes" id="UP000541109">
    <property type="component" value="Unassembled WGS sequence"/>
</dbReference>
<dbReference type="GO" id="GO:0009063">
    <property type="term" value="P:amino acid catabolic process"/>
    <property type="evidence" value="ECO:0007669"/>
    <property type="project" value="InterPro"/>
</dbReference>
<dbReference type="InterPro" id="IPR046945">
    <property type="entry name" value="RHMD-like"/>
</dbReference>
<dbReference type="PANTHER" id="PTHR13794:SF58">
    <property type="entry name" value="MITOCHONDRIAL ENOLASE SUPERFAMILY MEMBER 1"/>
    <property type="match status" value="1"/>
</dbReference>
<organism evidence="5 6">
    <name type="scientific">Stappia albiluteola</name>
    <dbReference type="NCBI Taxonomy" id="2758565"/>
    <lineage>
        <taxon>Bacteria</taxon>
        <taxon>Pseudomonadati</taxon>
        <taxon>Pseudomonadota</taxon>
        <taxon>Alphaproteobacteria</taxon>
        <taxon>Hyphomicrobiales</taxon>
        <taxon>Stappiaceae</taxon>
        <taxon>Stappia</taxon>
    </lineage>
</organism>
<dbReference type="InterPro" id="IPR029065">
    <property type="entry name" value="Enolase_C-like"/>
</dbReference>
<comment type="caution">
    <text evidence="5">The sequence shown here is derived from an EMBL/GenBank/DDBJ whole genome shotgun (WGS) entry which is preliminary data.</text>
</comment>
<sequence>MSAFAEPALTITGLRARAVKAPLARPIKTASGEIPQAPLVLIDIETSGGVTGSSYLFAYTPLTLKALVAFLDDLAPHLVGEPVAPVAVMEKMERLFRLLGKQGLVGMAMSGVDMALWDALAKSKNSLLVTLLGGIPRSVPAYDSYGVVDPRRDAPSIERSLEQGFKAIKIKLGIGSVALDVETVRAVREMIGPDVRLMVDYNQSLNVTDALERINAIAGYDIAWIEEPVPAEDLAGHAAVRERSPVPIQTGENWWFAEGMANSVNAGASDLVMPDLMKMGGVTGWLKAMGIAQVASLPVSTHLFIETSAHVQIVTPNPHYLEYLDFAGSILTEPLPVTDGCVVPRGPGIGIAWDEKAVARNLI</sequence>
<reference evidence="5 6" key="1">
    <citation type="submission" date="2020-07" db="EMBL/GenBank/DDBJ databases">
        <title>Stappia sp., F7233, whole genome shotgun sequencing project.</title>
        <authorList>
            <person name="Jiang S."/>
            <person name="Liu Z.W."/>
            <person name="Du Z.J."/>
        </authorList>
    </citation>
    <scope>NUCLEOTIDE SEQUENCE [LARGE SCALE GENOMIC DNA]</scope>
    <source>
        <strain evidence="5 6">F7233</strain>
    </source>
</reference>
<dbReference type="Gene3D" id="3.30.390.10">
    <property type="entry name" value="Enolase-like, N-terminal domain"/>
    <property type="match status" value="1"/>
</dbReference>
<dbReference type="SMART" id="SM00922">
    <property type="entry name" value="MR_MLE"/>
    <property type="match status" value="1"/>
</dbReference>
<dbReference type="EMBL" id="JACFXV010000053">
    <property type="protein sequence ID" value="MBA5777691.1"/>
    <property type="molecule type" value="Genomic_DNA"/>
</dbReference>
<dbReference type="SFLD" id="SFLDG00179">
    <property type="entry name" value="mandelate_racemase"/>
    <property type="match status" value="1"/>
</dbReference>
<keyword evidence="2" id="KW-0479">Metal-binding</keyword>
<dbReference type="GO" id="GO:0016836">
    <property type="term" value="F:hydro-lyase activity"/>
    <property type="evidence" value="ECO:0007669"/>
    <property type="project" value="TreeGrafter"/>
</dbReference>
<dbReference type="Pfam" id="PF13378">
    <property type="entry name" value="MR_MLE_C"/>
    <property type="match status" value="1"/>
</dbReference>
<dbReference type="InterPro" id="IPR036849">
    <property type="entry name" value="Enolase-like_C_sf"/>
</dbReference>
<evidence type="ECO:0000313" key="5">
    <source>
        <dbReference type="EMBL" id="MBA5777691.1"/>
    </source>
</evidence>
<keyword evidence="6" id="KW-1185">Reference proteome</keyword>
<dbReference type="PROSITE" id="PS00909">
    <property type="entry name" value="MR_MLE_2"/>
    <property type="match status" value="1"/>
</dbReference>
<dbReference type="GO" id="GO:0016052">
    <property type="term" value="P:carbohydrate catabolic process"/>
    <property type="evidence" value="ECO:0007669"/>
    <property type="project" value="TreeGrafter"/>
</dbReference>
<dbReference type="InterPro" id="IPR018110">
    <property type="entry name" value="Mandel_Rmase/mucon_lact_enz_CS"/>
</dbReference>
<dbReference type="SUPFAM" id="SSF51604">
    <property type="entry name" value="Enolase C-terminal domain-like"/>
    <property type="match status" value="1"/>
</dbReference>
<evidence type="ECO:0000256" key="1">
    <source>
        <dbReference type="ARBA" id="ARBA00001946"/>
    </source>
</evidence>
<evidence type="ECO:0000259" key="4">
    <source>
        <dbReference type="SMART" id="SM00922"/>
    </source>
</evidence>
<dbReference type="RefSeq" id="WP_182165258.1">
    <property type="nucleotide sequence ID" value="NZ_JACFXV010000053.1"/>
</dbReference>
<dbReference type="GO" id="GO:0000287">
    <property type="term" value="F:magnesium ion binding"/>
    <property type="evidence" value="ECO:0007669"/>
    <property type="project" value="UniProtKB-ARBA"/>
</dbReference>
<dbReference type="Gene3D" id="3.20.20.120">
    <property type="entry name" value="Enolase-like C-terminal domain"/>
    <property type="match status" value="1"/>
</dbReference>
<dbReference type="InterPro" id="IPR013342">
    <property type="entry name" value="Mandelate_racemase_C"/>
</dbReference>
<keyword evidence="3" id="KW-0460">Magnesium</keyword>
<dbReference type="SFLD" id="SFLDS00001">
    <property type="entry name" value="Enolase"/>
    <property type="match status" value="1"/>
</dbReference>
<evidence type="ECO:0000313" key="6">
    <source>
        <dbReference type="Proteomes" id="UP000541109"/>
    </source>
</evidence>
<dbReference type="AlphaFoldDB" id="A0A839ADR8"/>